<keyword evidence="5" id="KW-1185">Reference proteome</keyword>
<dbReference type="PANTHER" id="PTHR31623">
    <property type="entry name" value="F21J9.9"/>
    <property type="match status" value="1"/>
</dbReference>
<protein>
    <submittedName>
        <fullName evidence="4">Uncharacterized protein</fullName>
    </submittedName>
</protein>
<accession>A0A7N0TMV9</accession>
<name>A0A7N0TMV9_KALFE</name>
<dbReference type="PANTHER" id="PTHR31623:SF17">
    <property type="entry name" value="F21J9.9"/>
    <property type="match status" value="1"/>
</dbReference>
<dbReference type="InterPro" id="IPR023213">
    <property type="entry name" value="CAT-like_dom_sf"/>
</dbReference>
<evidence type="ECO:0000256" key="1">
    <source>
        <dbReference type="ARBA" id="ARBA00009861"/>
    </source>
</evidence>
<dbReference type="EnsemblPlants" id="Kaladp0040s0233.1.v1.1">
    <property type="protein sequence ID" value="Kaladp0040s0233.1.v1.1"/>
    <property type="gene ID" value="Kaladp0040s0233.v1.1"/>
</dbReference>
<proteinExistence type="inferred from homology"/>
<organism evidence="4 5">
    <name type="scientific">Kalanchoe fedtschenkoi</name>
    <name type="common">Lavender scallops</name>
    <name type="synonym">South American air plant</name>
    <dbReference type="NCBI Taxonomy" id="63787"/>
    <lineage>
        <taxon>Eukaryota</taxon>
        <taxon>Viridiplantae</taxon>
        <taxon>Streptophyta</taxon>
        <taxon>Embryophyta</taxon>
        <taxon>Tracheophyta</taxon>
        <taxon>Spermatophyta</taxon>
        <taxon>Magnoliopsida</taxon>
        <taxon>eudicotyledons</taxon>
        <taxon>Gunneridae</taxon>
        <taxon>Pentapetalae</taxon>
        <taxon>Saxifragales</taxon>
        <taxon>Crassulaceae</taxon>
        <taxon>Kalanchoe</taxon>
    </lineage>
</organism>
<evidence type="ECO:0000256" key="2">
    <source>
        <dbReference type="ARBA" id="ARBA00022679"/>
    </source>
</evidence>
<keyword evidence="2" id="KW-0808">Transferase</keyword>
<dbReference type="GO" id="GO:0016746">
    <property type="term" value="F:acyltransferase activity"/>
    <property type="evidence" value="ECO:0007669"/>
    <property type="project" value="UniProtKB-KW"/>
</dbReference>
<sequence length="410" mass="45481">MEISVVFKQFIKPSSPTPPHHLATLTPSFLDQLSLSPFAPLVLFYNQHPPTYFLKTSLAETLTLFYPLAGAIKDDKITVDCNDQGAYFVDTREKGRMKDLLARPDQHLIDQLFRSTPPPNDQLIQANSFERGGLAIACCLRHVCTDGIGLASILKAWAAATTFSSRDGNNNSVVCPDFTASTSMRKLQDGAGREEGGRRPSRFEAVSACVWRSFSNASRINKGGHDPKEEPPRFRLTITLWAIWFCIHGQNYPNLTWRHTNTHTDRISVFSFIENLKFNGELIPLAYKIREAVAKVDSGVVARLNREGSDALKSLLDELSEELAGCSYFLYVNSWCNFGLTDVNFGKGDPVWAAPGFLMEPGSRIGHLCGLLDAANAGGGIEAWIFTTEPCMDLFAAVRRPDRLPDFLSQ</sequence>
<dbReference type="AlphaFoldDB" id="A0A7N0TMV9"/>
<dbReference type="Pfam" id="PF02458">
    <property type="entry name" value="Transferase"/>
    <property type="match status" value="2"/>
</dbReference>
<evidence type="ECO:0000313" key="5">
    <source>
        <dbReference type="Proteomes" id="UP000594263"/>
    </source>
</evidence>
<evidence type="ECO:0000313" key="4">
    <source>
        <dbReference type="EnsemblPlants" id="Kaladp0040s0233.1.v1.1"/>
    </source>
</evidence>
<dbReference type="Gramene" id="Kaladp0040s0233.1.v1.1">
    <property type="protein sequence ID" value="Kaladp0040s0233.1.v1.1"/>
    <property type="gene ID" value="Kaladp0040s0233.v1.1"/>
</dbReference>
<dbReference type="Proteomes" id="UP000594263">
    <property type="component" value="Unplaced"/>
</dbReference>
<comment type="similarity">
    <text evidence="1">Belongs to the plant acyltransferase family.</text>
</comment>
<keyword evidence="3" id="KW-0012">Acyltransferase</keyword>
<reference evidence="4" key="1">
    <citation type="submission" date="2021-01" db="UniProtKB">
        <authorList>
            <consortium name="EnsemblPlants"/>
        </authorList>
    </citation>
    <scope>IDENTIFICATION</scope>
</reference>
<evidence type="ECO:0000256" key="3">
    <source>
        <dbReference type="ARBA" id="ARBA00023315"/>
    </source>
</evidence>
<dbReference type="Gene3D" id="3.30.559.10">
    <property type="entry name" value="Chloramphenicol acetyltransferase-like domain"/>
    <property type="match status" value="2"/>
</dbReference>